<feature type="transmembrane region" description="Helical" evidence="1">
    <location>
        <begin position="52"/>
        <end position="72"/>
    </location>
</feature>
<reference evidence="2 3" key="1">
    <citation type="submission" date="2014-12" db="EMBL/GenBank/DDBJ databases">
        <title>Draft genome sequences of 10 type strains of Lactococcus.</title>
        <authorList>
            <person name="Sun Z."/>
            <person name="Zhong Z."/>
            <person name="Liu W."/>
            <person name="Zhang W."/>
            <person name="Zhang H."/>
        </authorList>
    </citation>
    <scope>NUCLEOTIDE SEQUENCE [LARGE SCALE GENOMIC DNA]</scope>
    <source>
        <strain evidence="2 3">DSM 20686</strain>
    </source>
</reference>
<evidence type="ECO:0000313" key="2">
    <source>
        <dbReference type="EMBL" id="PCS05756.1"/>
    </source>
</evidence>
<protein>
    <submittedName>
        <fullName evidence="2">Uncharacterized protein</fullName>
    </submittedName>
</protein>
<evidence type="ECO:0000256" key="1">
    <source>
        <dbReference type="SAM" id="Phobius"/>
    </source>
</evidence>
<keyword evidence="1" id="KW-0472">Membrane</keyword>
<keyword evidence="1" id="KW-1133">Transmembrane helix</keyword>
<evidence type="ECO:0000313" key="3">
    <source>
        <dbReference type="Proteomes" id="UP000242246"/>
    </source>
</evidence>
<keyword evidence="3" id="KW-1185">Reference proteome</keyword>
<organism evidence="2 3">
    <name type="scientific">Pseudolactococcus plantarum</name>
    <dbReference type="NCBI Taxonomy" id="1365"/>
    <lineage>
        <taxon>Bacteria</taxon>
        <taxon>Bacillati</taxon>
        <taxon>Bacillota</taxon>
        <taxon>Bacilli</taxon>
        <taxon>Lactobacillales</taxon>
        <taxon>Streptococcaceae</taxon>
        <taxon>Pseudolactococcus</taxon>
    </lineage>
</organism>
<name>A0A2A5RWY7_9LACT</name>
<gene>
    <name evidence="2" type="ORF">RU87_GL000466</name>
</gene>
<dbReference type="EMBL" id="JXJX01000012">
    <property type="protein sequence ID" value="PCS05756.1"/>
    <property type="molecule type" value="Genomic_DNA"/>
</dbReference>
<dbReference type="Proteomes" id="UP000242246">
    <property type="component" value="Unassembled WGS sequence"/>
</dbReference>
<accession>A0A2A5RWY7</accession>
<comment type="caution">
    <text evidence="2">The sequence shown here is derived from an EMBL/GenBank/DDBJ whole genome shotgun (WGS) entry which is preliminary data.</text>
</comment>
<proteinExistence type="predicted"/>
<sequence>MTYITYFYFRQKMSSYLHILSDRVLILYNPILSEFFVKCLIFRYNGDMTRKLSIIGASLIVIFLIFILTPGMQHRIRLEEMKVVPKVTTTDHVLAVPENNVKNLVLTQKNVTVILLNAKNTGLNKRFDTFVNQQPTLGLTKKVYVFQDLYRDKFIASLALDDSAINIVTFQDGVKQSEIKITDQTKIDDKLFAQLKS</sequence>
<dbReference type="AlphaFoldDB" id="A0A2A5RWY7"/>
<keyword evidence="1" id="KW-0812">Transmembrane</keyword>
<dbReference type="STRING" id="1348632.GCA_001591745_01565"/>